<feature type="compositionally biased region" description="Polar residues" evidence="1">
    <location>
        <begin position="80"/>
        <end position="90"/>
    </location>
</feature>
<evidence type="ECO:0000313" key="3">
    <source>
        <dbReference type="Proteomes" id="UP001345013"/>
    </source>
</evidence>
<sequence length="504" mass="54822">MSIGPTLTEVQLPPKEANAGTFSSGRLLSKITRSPTSSRRHRPVPSQGSDTLSGLVSTDTSQIQAASHSRRNQPRPGFQRQISAPDTSVLRQRKEEDREHRHYSDATGEAGAQVRAMLAKPPLVERALHTSTSTSVSSKGTAQGSMFSAPLVSDYYSPQQVAGGPTAIAYMYQQLYELAQKRIATLQYMSKAYEGKLFWFNTVHFSKRDIERFNSHMPNRLSRRAANYFLLGLSIPAALDVHQMPHPGSSPQASLAVVTEFLKSLNTLLTEFENYQERHPTDGSHVGSLSRARLPSMFKRTGTTSRPRKSSTAPTAEIGAQISPPAVPDTPHHQLQHHQTAHPSIDTTASTVVTSFSSATTTVNPVNTSFSSNNGGLPANTQHFSATATFPPPGPQDAPNSSLLPHEAPYTHLLTPPLPFAPDFYTVFATLCDVLIDTYQRLLQMINGPNVCNATVAELFSKTDAKIRKVMVGGIIKDFELASREKAKQELAGVQKVVLGGLMG</sequence>
<comment type="caution">
    <text evidence="2">The sequence shown here is derived from an EMBL/GenBank/DDBJ whole genome shotgun (WGS) entry which is preliminary data.</text>
</comment>
<feature type="compositionally biased region" description="Polar residues" evidence="1">
    <location>
        <begin position="301"/>
        <end position="314"/>
    </location>
</feature>
<reference evidence="2 3" key="1">
    <citation type="submission" date="2023-08" db="EMBL/GenBank/DDBJ databases">
        <title>Black Yeasts Isolated from many extreme environments.</title>
        <authorList>
            <person name="Coleine C."/>
            <person name="Stajich J.E."/>
            <person name="Selbmann L."/>
        </authorList>
    </citation>
    <scope>NUCLEOTIDE SEQUENCE [LARGE SCALE GENOMIC DNA]</scope>
    <source>
        <strain evidence="2 3">CCFEE 5885</strain>
    </source>
</reference>
<feature type="region of interest" description="Disordered" evidence="1">
    <location>
        <begin position="381"/>
        <end position="404"/>
    </location>
</feature>
<feature type="compositionally biased region" description="Polar residues" evidence="1">
    <location>
        <begin position="47"/>
        <end position="67"/>
    </location>
</feature>
<organism evidence="2 3">
    <name type="scientific">Lithohypha guttulata</name>
    <dbReference type="NCBI Taxonomy" id="1690604"/>
    <lineage>
        <taxon>Eukaryota</taxon>
        <taxon>Fungi</taxon>
        <taxon>Dikarya</taxon>
        <taxon>Ascomycota</taxon>
        <taxon>Pezizomycotina</taxon>
        <taxon>Eurotiomycetes</taxon>
        <taxon>Chaetothyriomycetidae</taxon>
        <taxon>Chaetothyriales</taxon>
        <taxon>Trichomeriaceae</taxon>
        <taxon>Lithohypha</taxon>
    </lineage>
</organism>
<proteinExistence type="predicted"/>
<dbReference type="EMBL" id="JAVRRG010000053">
    <property type="protein sequence ID" value="KAK5092711.1"/>
    <property type="molecule type" value="Genomic_DNA"/>
</dbReference>
<name>A0ABR0KBF5_9EURO</name>
<feature type="compositionally biased region" description="Basic and acidic residues" evidence="1">
    <location>
        <begin position="92"/>
        <end position="104"/>
    </location>
</feature>
<keyword evidence="3" id="KW-1185">Reference proteome</keyword>
<dbReference type="PANTHER" id="PTHR37332">
    <property type="entry name" value="EXPRESSED PROTEIN"/>
    <property type="match status" value="1"/>
</dbReference>
<dbReference type="PANTHER" id="PTHR37332:SF1">
    <property type="entry name" value="ELMO DOMAIN-CONTAINING PROTEIN"/>
    <property type="match status" value="1"/>
</dbReference>
<evidence type="ECO:0000313" key="2">
    <source>
        <dbReference type="EMBL" id="KAK5092711.1"/>
    </source>
</evidence>
<accession>A0ABR0KBF5</accession>
<feature type="region of interest" description="Disordered" evidence="1">
    <location>
        <begin position="1"/>
        <end position="111"/>
    </location>
</feature>
<dbReference type="Proteomes" id="UP001345013">
    <property type="component" value="Unassembled WGS sequence"/>
</dbReference>
<evidence type="ECO:0000256" key="1">
    <source>
        <dbReference type="SAM" id="MobiDB-lite"/>
    </source>
</evidence>
<feature type="region of interest" description="Disordered" evidence="1">
    <location>
        <begin position="300"/>
        <end position="323"/>
    </location>
</feature>
<protein>
    <submittedName>
        <fullName evidence="2">Uncharacterized protein</fullName>
    </submittedName>
</protein>
<gene>
    <name evidence="2" type="ORF">LTR24_004903</name>
</gene>